<evidence type="ECO:0000256" key="2">
    <source>
        <dbReference type="SAM" id="SignalP"/>
    </source>
</evidence>
<dbReference type="AlphaFoldDB" id="A0AA37QF28"/>
<keyword evidence="5" id="KW-1185">Reference proteome</keyword>
<dbReference type="NCBIfam" id="TIGR04514">
    <property type="entry name" value="GWxTD_dom"/>
    <property type="match status" value="1"/>
</dbReference>
<name>A0AA37QF28_9BACT</name>
<proteinExistence type="predicted"/>
<sequence length="498" mass="53632">MSSVLPRAAAPRVRGLRAALALSLAAGATLTACASRPRVDDPAGGPRPDARRAGVPGPLTEMTGIYSQMGLIVPRGDLPAVGTIAYFARSDDSTLAVLTLSLANRALAFVREGDRYRANYQVRLDVRPDASVAGGRVRSFASDEAVRVATFRETARTDESVLFTQAMVLAPGRYTVALAVRDIGASRSSVVDVPVTVPRLGAGTVSTPVLAYEVTPRARLDTLPRLVASPRAAVVFGQDSLVPVYLETYAAGGPEAPARMTLRTAIRVAAGPELWRDTVSLERRVVSVSAAAAAPLALYSGVVRVPVARAGIGVVALDVVRPAMDGVSATGPDSVRAPLFVSLGEELPVASFEEMVNYLRYYATPERLRVLRDTTPEARAAAWSTFLRETDPVPATAQHEGLREYFTRLRAANARFREEATSGWLTDRGTAFLAFGEPDQILDPNGPEQNVRGRTQVWEYRDPRVTLVFVDQSGFGRWRLNTQSQAVVQNALRQRLVK</sequence>
<dbReference type="Proteomes" id="UP001161325">
    <property type="component" value="Unassembled WGS sequence"/>
</dbReference>
<gene>
    <name evidence="4" type="ORF">rosag_10760</name>
</gene>
<organism evidence="4 5">
    <name type="scientific">Roseisolibacter agri</name>
    <dbReference type="NCBI Taxonomy" id="2014610"/>
    <lineage>
        <taxon>Bacteria</taxon>
        <taxon>Pseudomonadati</taxon>
        <taxon>Gemmatimonadota</taxon>
        <taxon>Gemmatimonadia</taxon>
        <taxon>Gemmatimonadales</taxon>
        <taxon>Gemmatimonadaceae</taxon>
        <taxon>Roseisolibacter</taxon>
    </lineage>
</organism>
<reference evidence="4" key="1">
    <citation type="submission" date="2022-08" db="EMBL/GenBank/DDBJ databases">
        <title>Draft genome sequencing of Roseisolibacter agri AW1220.</title>
        <authorList>
            <person name="Tobiishi Y."/>
            <person name="Tonouchi A."/>
        </authorList>
    </citation>
    <scope>NUCLEOTIDE SEQUENCE</scope>
    <source>
        <strain evidence="4">AW1220</strain>
    </source>
</reference>
<feature type="region of interest" description="Disordered" evidence="1">
    <location>
        <begin position="35"/>
        <end position="58"/>
    </location>
</feature>
<dbReference type="PROSITE" id="PS51257">
    <property type="entry name" value="PROKAR_LIPOPROTEIN"/>
    <property type="match status" value="1"/>
</dbReference>
<dbReference type="EMBL" id="BRXS01000002">
    <property type="protein sequence ID" value="GLC24563.1"/>
    <property type="molecule type" value="Genomic_DNA"/>
</dbReference>
<evidence type="ECO:0000256" key="1">
    <source>
        <dbReference type="SAM" id="MobiDB-lite"/>
    </source>
</evidence>
<keyword evidence="2" id="KW-0732">Signal</keyword>
<evidence type="ECO:0000259" key="3">
    <source>
        <dbReference type="Pfam" id="PF20094"/>
    </source>
</evidence>
<feature type="chain" id="PRO_5041385190" description="GWxTD domain-containing protein" evidence="2">
    <location>
        <begin position="35"/>
        <end position="498"/>
    </location>
</feature>
<accession>A0AA37QF28</accession>
<feature type="domain" description="GWxTD" evidence="3">
    <location>
        <begin position="349"/>
        <end position="446"/>
    </location>
</feature>
<dbReference type="Pfam" id="PF20094">
    <property type="entry name" value="GWxTD_dom"/>
    <property type="match status" value="1"/>
</dbReference>
<dbReference type="RefSeq" id="WP_284349010.1">
    <property type="nucleotide sequence ID" value="NZ_BRXS01000002.1"/>
</dbReference>
<evidence type="ECO:0000313" key="4">
    <source>
        <dbReference type="EMBL" id="GLC24563.1"/>
    </source>
</evidence>
<protein>
    <recommendedName>
        <fullName evidence="3">GWxTD domain-containing protein</fullName>
    </recommendedName>
</protein>
<evidence type="ECO:0000313" key="5">
    <source>
        <dbReference type="Proteomes" id="UP001161325"/>
    </source>
</evidence>
<feature type="signal peptide" evidence="2">
    <location>
        <begin position="1"/>
        <end position="34"/>
    </location>
</feature>
<dbReference type="InterPro" id="IPR030959">
    <property type="entry name" value="GWxTD_dom"/>
</dbReference>
<comment type="caution">
    <text evidence="4">The sequence shown here is derived from an EMBL/GenBank/DDBJ whole genome shotgun (WGS) entry which is preliminary data.</text>
</comment>